<dbReference type="AlphaFoldDB" id="A0A9D7SIF0"/>
<evidence type="ECO:0000313" key="2">
    <source>
        <dbReference type="EMBL" id="MBK9797067.1"/>
    </source>
</evidence>
<reference evidence="2" key="1">
    <citation type="submission" date="2020-10" db="EMBL/GenBank/DDBJ databases">
        <title>Connecting structure to function with the recovery of over 1000 high-quality activated sludge metagenome-assembled genomes encoding full-length rRNA genes using long-read sequencing.</title>
        <authorList>
            <person name="Singleton C.M."/>
            <person name="Petriglieri F."/>
            <person name="Kristensen J.M."/>
            <person name="Kirkegaard R.H."/>
            <person name="Michaelsen T.Y."/>
            <person name="Andersen M.H."/>
            <person name="Karst S.M."/>
            <person name="Dueholm M.S."/>
            <person name="Nielsen P.H."/>
            <person name="Albertsen M."/>
        </authorList>
    </citation>
    <scope>NUCLEOTIDE SEQUENCE</scope>
    <source>
        <strain evidence="2">Skiv_18-Q3-R9-52_MAXAC.067</strain>
    </source>
</reference>
<dbReference type="Proteomes" id="UP000886657">
    <property type="component" value="Unassembled WGS sequence"/>
</dbReference>
<accession>A0A9D7SIF0</accession>
<organism evidence="2 3">
    <name type="scientific">Candidatus Geothrix skivensis</name>
    <dbReference type="NCBI Taxonomy" id="2954439"/>
    <lineage>
        <taxon>Bacteria</taxon>
        <taxon>Pseudomonadati</taxon>
        <taxon>Acidobacteriota</taxon>
        <taxon>Holophagae</taxon>
        <taxon>Holophagales</taxon>
        <taxon>Holophagaceae</taxon>
        <taxon>Geothrix</taxon>
    </lineage>
</organism>
<name>A0A9D7SIF0_9BACT</name>
<sequence>MKRHTYVALLATLMSASAWGQEVSLYGTTMAQMWKQEARGFDKATFTPATQYLGIDATSLGTDKLSLHLFGWGRTDLSDSTNFDGSKSGGYLNYGYLQYRFGQANAEIKAGRFTVNQSTGFEQVDGVSVRTDLRGGFTVSAFGGKPVLYKTVDATSQKDYDFQRDFIFGTRLAWRSGRVTEIGLSYLQDGTKAAKDLPIPSATNYTRKQLGADVAIIPTSTFDFRGRTVFDMASRPALAPGAKEPSKIAEHDYTATMKLGSQIAVSGTYSERNFYAYFAGTNLPSLFRQDEKDAFKGWGGKAVWNTTNAFQMSVDYRHMSREAFGDSNRFGGDLRWELNEKTWLIGMGGHRVSASAIRFVDPAAPYKSLSYKEGRIWTMVTKGRFTASLDGIIQRFEDGNPYLAGVRKVYEAIGSLGFQATSNVKLSGDLSYGTSAQAVHETRALLRAEYRFGTAKKGGK</sequence>
<feature type="chain" id="PRO_5039710524" evidence="1">
    <location>
        <begin position="21"/>
        <end position="460"/>
    </location>
</feature>
<keyword evidence="1" id="KW-0732">Signal</keyword>
<feature type="signal peptide" evidence="1">
    <location>
        <begin position="1"/>
        <end position="20"/>
    </location>
</feature>
<evidence type="ECO:0000256" key="1">
    <source>
        <dbReference type="SAM" id="SignalP"/>
    </source>
</evidence>
<protein>
    <submittedName>
        <fullName evidence="2">Uncharacterized protein</fullName>
    </submittedName>
</protein>
<gene>
    <name evidence="2" type="ORF">IPP58_11320</name>
</gene>
<proteinExistence type="predicted"/>
<dbReference type="EMBL" id="JADKIO010000008">
    <property type="protein sequence ID" value="MBK9797067.1"/>
    <property type="molecule type" value="Genomic_DNA"/>
</dbReference>
<evidence type="ECO:0000313" key="3">
    <source>
        <dbReference type="Proteomes" id="UP000886657"/>
    </source>
</evidence>
<comment type="caution">
    <text evidence="2">The sequence shown here is derived from an EMBL/GenBank/DDBJ whole genome shotgun (WGS) entry which is preliminary data.</text>
</comment>